<keyword evidence="2" id="KW-1133">Transmembrane helix</keyword>
<evidence type="ECO:0000256" key="2">
    <source>
        <dbReference type="SAM" id="Phobius"/>
    </source>
</evidence>
<reference evidence="3 4" key="1">
    <citation type="submission" date="2021-02" db="EMBL/GenBank/DDBJ databases">
        <title>Genome assembly of Pseudopithomyces chartarum.</title>
        <authorList>
            <person name="Jauregui R."/>
            <person name="Singh J."/>
            <person name="Voisey C."/>
        </authorList>
    </citation>
    <scope>NUCLEOTIDE SEQUENCE [LARGE SCALE GENOMIC DNA]</scope>
    <source>
        <strain evidence="3 4">AGR01</strain>
    </source>
</reference>
<feature type="transmembrane region" description="Helical" evidence="2">
    <location>
        <begin position="177"/>
        <end position="198"/>
    </location>
</feature>
<name>A0AAN6M935_9PLEO</name>
<keyword evidence="2" id="KW-0812">Transmembrane</keyword>
<feature type="region of interest" description="Disordered" evidence="1">
    <location>
        <begin position="451"/>
        <end position="472"/>
    </location>
</feature>
<dbReference type="EMBL" id="WVTA01000001">
    <property type="protein sequence ID" value="KAK3217590.1"/>
    <property type="molecule type" value="Genomic_DNA"/>
</dbReference>
<proteinExistence type="predicted"/>
<keyword evidence="2" id="KW-0472">Membrane</keyword>
<gene>
    <name evidence="3" type="ORF">GRF29_1g3544677</name>
</gene>
<sequence length="472" mass="53426">MVESRHMHPLGSVWREVYRDLGLVDWARFFFCYLPIFIWTAALVLLLGVLICIKSFIGPFESACTPDGLFSLSPDHYSYWTPSGFFQMTLVFGEMSFAVAKFIDVAWDVMFGRIGQALLALFSWHAFSIHTTVSMGTSPTTYQFYRTIFLESSPSFRSTIGLISNPTSLKSIRSKTAMAFMVATMIFILAFPTLAGAMTGYTSVVKAYIPDITDANMIRFDSFDAIIYVIHDGKRIKIQDNQIVTVDPVISKRTYASKCENLVFSAYRPDALDLYADTYNSNGRRQCSMQTAVSKSFQDFDLAGPSLNISVAYFIDETLYGSADSSASFDPDRMLWGWNNEIYDKHYLSKHGTCQANGNYHWGFSFIQLFCMAVMLLIWTFGVLTMWCQARYIMRKRGYDIVSGPQKAILELSAAMRSELDFDDVDIPLLEEVQIKQRILAAKGGRISYDTQDPIENQSTALHPKSPQQSNR</sequence>
<organism evidence="3 4">
    <name type="scientific">Pseudopithomyces chartarum</name>
    <dbReference type="NCBI Taxonomy" id="1892770"/>
    <lineage>
        <taxon>Eukaryota</taxon>
        <taxon>Fungi</taxon>
        <taxon>Dikarya</taxon>
        <taxon>Ascomycota</taxon>
        <taxon>Pezizomycotina</taxon>
        <taxon>Dothideomycetes</taxon>
        <taxon>Pleosporomycetidae</taxon>
        <taxon>Pleosporales</taxon>
        <taxon>Massarineae</taxon>
        <taxon>Didymosphaeriaceae</taxon>
        <taxon>Pseudopithomyces</taxon>
    </lineage>
</organism>
<dbReference type="Proteomes" id="UP001280581">
    <property type="component" value="Unassembled WGS sequence"/>
</dbReference>
<evidence type="ECO:0000313" key="4">
    <source>
        <dbReference type="Proteomes" id="UP001280581"/>
    </source>
</evidence>
<dbReference type="AlphaFoldDB" id="A0AAN6M935"/>
<comment type="caution">
    <text evidence="3">The sequence shown here is derived from an EMBL/GenBank/DDBJ whole genome shotgun (WGS) entry which is preliminary data.</text>
</comment>
<feature type="transmembrane region" description="Helical" evidence="2">
    <location>
        <begin position="366"/>
        <end position="387"/>
    </location>
</feature>
<evidence type="ECO:0000256" key="1">
    <source>
        <dbReference type="SAM" id="MobiDB-lite"/>
    </source>
</evidence>
<feature type="transmembrane region" description="Helical" evidence="2">
    <location>
        <begin position="26"/>
        <end position="53"/>
    </location>
</feature>
<accession>A0AAN6M935</accession>
<protein>
    <submittedName>
        <fullName evidence="3">Uncharacterized protein</fullName>
    </submittedName>
</protein>
<evidence type="ECO:0000313" key="3">
    <source>
        <dbReference type="EMBL" id="KAK3217590.1"/>
    </source>
</evidence>
<keyword evidence="4" id="KW-1185">Reference proteome</keyword>